<proteinExistence type="predicted"/>
<comment type="caution">
    <text evidence="1">The sequence shown here is derived from an EMBL/GenBank/DDBJ whole genome shotgun (WGS) entry which is preliminary data.</text>
</comment>
<gene>
    <name evidence="1" type="ORF">J2S17_002775</name>
</gene>
<dbReference type="EMBL" id="JAUSUB010000011">
    <property type="protein sequence ID" value="MDQ0270889.1"/>
    <property type="molecule type" value="Genomic_DNA"/>
</dbReference>
<keyword evidence="2" id="KW-1185">Reference proteome</keyword>
<evidence type="ECO:0000313" key="2">
    <source>
        <dbReference type="Proteomes" id="UP001238088"/>
    </source>
</evidence>
<protein>
    <submittedName>
        <fullName evidence="1">Uncharacterized protein</fullName>
    </submittedName>
</protein>
<name>A0ABU0AJ42_9BACI</name>
<sequence length="78" mass="8751">MMKSKVIASLSIFSFLFAGAWVISMAEVSDFYIPGADNQSDVIQEDSIRPINEEFEADGKQKGSEFGPREYVKIKRIS</sequence>
<dbReference type="RefSeq" id="WP_307475672.1">
    <property type="nucleotide sequence ID" value="NZ_JAUSUB010000011.1"/>
</dbReference>
<reference evidence="1 2" key="1">
    <citation type="submission" date="2023-07" db="EMBL/GenBank/DDBJ databases">
        <title>Genomic Encyclopedia of Type Strains, Phase IV (KMG-IV): sequencing the most valuable type-strain genomes for metagenomic binning, comparative biology and taxonomic classification.</title>
        <authorList>
            <person name="Goeker M."/>
        </authorList>
    </citation>
    <scope>NUCLEOTIDE SEQUENCE [LARGE SCALE GENOMIC DNA]</scope>
    <source>
        <strain evidence="1 2">DSM 23494</strain>
    </source>
</reference>
<evidence type="ECO:0000313" key="1">
    <source>
        <dbReference type="EMBL" id="MDQ0270889.1"/>
    </source>
</evidence>
<organism evidence="1 2">
    <name type="scientific">Cytobacillus purgationiresistens</name>
    <dbReference type="NCBI Taxonomy" id="863449"/>
    <lineage>
        <taxon>Bacteria</taxon>
        <taxon>Bacillati</taxon>
        <taxon>Bacillota</taxon>
        <taxon>Bacilli</taxon>
        <taxon>Bacillales</taxon>
        <taxon>Bacillaceae</taxon>
        <taxon>Cytobacillus</taxon>
    </lineage>
</organism>
<accession>A0ABU0AJ42</accession>
<dbReference type="Proteomes" id="UP001238088">
    <property type="component" value="Unassembled WGS sequence"/>
</dbReference>